<dbReference type="Pfam" id="PF12802">
    <property type="entry name" value="MarR_2"/>
    <property type="match status" value="1"/>
</dbReference>
<evidence type="ECO:0000313" key="2">
    <source>
        <dbReference type="EMBL" id="MDD7965455.1"/>
    </source>
</evidence>
<keyword evidence="3" id="KW-1185">Reference proteome</keyword>
<reference evidence="2 3" key="1">
    <citation type="submission" date="2023-02" db="EMBL/GenBank/DDBJ databases">
        <title>Genome sequencing required for Actinomycetospora new species description.</title>
        <authorList>
            <person name="Saimee Y."/>
            <person name="Duangmal K."/>
        </authorList>
    </citation>
    <scope>NUCLEOTIDE SEQUENCE [LARGE SCALE GENOMIC DNA]</scope>
    <source>
        <strain evidence="2 3">DW7H6</strain>
    </source>
</reference>
<dbReference type="InterPro" id="IPR000835">
    <property type="entry name" value="HTH_MarR-typ"/>
</dbReference>
<dbReference type="EMBL" id="JAQZAO010000003">
    <property type="protein sequence ID" value="MDD7965455.1"/>
    <property type="molecule type" value="Genomic_DNA"/>
</dbReference>
<sequence length="123" mass="13722">MVSTNWAEQQADDVDAHGHTSSGWTFLTNHAHVLVALARDPRMRLRDVALLVGITERSVQSIVADLEAADYLRRAREGRRNRYEVNPAGPFRHPAERDHAVGELLELFTDDTAGHGGSAERRL</sequence>
<dbReference type="Gene3D" id="1.10.10.10">
    <property type="entry name" value="Winged helix-like DNA-binding domain superfamily/Winged helix DNA-binding domain"/>
    <property type="match status" value="1"/>
</dbReference>
<dbReference type="RefSeq" id="WP_274199996.1">
    <property type="nucleotide sequence ID" value="NZ_JAQZAO010000003.1"/>
</dbReference>
<accession>A0ABT5SRJ3</accession>
<evidence type="ECO:0000259" key="1">
    <source>
        <dbReference type="Pfam" id="PF12802"/>
    </source>
</evidence>
<dbReference type="SUPFAM" id="SSF46785">
    <property type="entry name" value="Winged helix' DNA-binding domain"/>
    <property type="match status" value="1"/>
</dbReference>
<comment type="caution">
    <text evidence="2">The sequence shown here is derived from an EMBL/GenBank/DDBJ whole genome shotgun (WGS) entry which is preliminary data.</text>
</comment>
<evidence type="ECO:0000313" key="3">
    <source>
        <dbReference type="Proteomes" id="UP001300763"/>
    </source>
</evidence>
<organism evidence="2 3">
    <name type="scientific">Actinomycetospora lemnae</name>
    <dbReference type="NCBI Taxonomy" id="3019891"/>
    <lineage>
        <taxon>Bacteria</taxon>
        <taxon>Bacillati</taxon>
        <taxon>Actinomycetota</taxon>
        <taxon>Actinomycetes</taxon>
        <taxon>Pseudonocardiales</taxon>
        <taxon>Pseudonocardiaceae</taxon>
        <taxon>Actinomycetospora</taxon>
    </lineage>
</organism>
<proteinExistence type="predicted"/>
<dbReference type="Proteomes" id="UP001300763">
    <property type="component" value="Unassembled WGS sequence"/>
</dbReference>
<feature type="domain" description="HTH marR-type" evidence="1">
    <location>
        <begin position="29"/>
        <end position="78"/>
    </location>
</feature>
<gene>
    <name evidence="2" type="ORF">PGB27_08830</name>
</gene>
<protein>
    <submittedName>
        <fullName evidence="2">Winged helix-turn-helix domain-containing protein</fullName>
    </submittedName>
</protein>
<name>A0ABT5SRJ3_9PSEU</name>
<dbReference type="InterPro" id="IPR036388">
    <property type="entry name" value="WH-like_DNA-bd_sf"/>
</dbReference>
<dbReference type="InterPro" id="IPR036390">
    <property type="entry name" value="WH_DNA-bd_sf"/>
</dbReference>